<reference evidence="5" key="1">
    <citation type="submission" date="2020-06" db="EMBL/GenBank/DDBJ databases">
        <authorList>
            <consortium name="Wellcome Sanger Institute Data Sharing"/>
        </authorList>
    </citation>
    <scope>NUCLEOTIDE SEQUENCE [LARGE SCALE GENOMIC DNA]</scope>
</reference>
<keyword evidence="3" id="KW-0472">Membrane</keyword>
<dbReference type="GO" id="GO:0005886">
    <property type="term" value="C:plasma membrane"/>
    <property type="evidence" value="ECO:0007669"/>
    <property type="project" value="TreeGrafter"/>
</dbReference>
<dbReference type="AlphaFoldDB" id="A0A8C5E9T0"/>
<keyword evidence="4" id="KW-0732">Signal</keyword>
<dbReference type="PANTHER" id="PTHR24369">
    <property type="entry name" value="ANTIGEN BSP, PUTATIVE-RELATED"/>
    <property type="match status" value="1"/>
</dbReference>
<evidence type="ECO:0000313" key="5">
    <source>
        <dbReference type="Ensembl" id="ENSGWIP00000017570.1"/>
    </source>
</evidence>
<keyword evidence="3" id="KW-0812">Transmembrane</keyword>
<reference evidence="5" key="3">
    <citation type="submission" date="2025-09" db="UniProtKB">
        <authorList>
            <consortium name="Ensembl"/>
        </authorList>
    </citation>
    <scope>IDENTIFICATION</scope>
</reference>
<keyword evidence="1" id="KW-0433">Leucine-rich repeat</keyword>
<keyword evidence="2" id="KW-0677">Repeat</keyword>
<keyword evidence="6" id="KW-1185">Reference proteome</keyword>
<dbReference type="InterPro" id="IPR032675">
    <property type="entry name" value="LRR_dom_sf"/>
</dbReference>
<proteinExistence type="predicted"/>
<feature type="signal peptide" evidence="4">
    <location>
        <begin position="1"/>
        <end position="24"/>
    </location>
</feature>
<evidence type="ECO:0000256" key="2">
    <source>
        <dbReference type="ARBA" id="ARBA00022737"/>
    </source>
</evidence>
<evidence type="ECO:0008006" key="7">
    <source>
        <dbReference type="Google" id="ProtNLM"/>
    </source>
</evidence>
<dbReference type="InterPro" id="IPR050541">
    <property type="entry name" value="LRR_TM_domain-containing"/>
</dbReference>
<evidence type="ECO:0000256" key="4">
    <source>
        <dbReference type="SAM" id="SignalP"/>
    </source>
</evidence>
<sequence length="224" mass="25229">LKGRCALLTMRLWLLVTLAALVECSIQQTDVPSCPHLCSCLPLPVGVEVSCSHFSLSESFPPNTTRLSIQSTIFQSLEHLELLLINKNQLQSLPTGLFDGMKSSFRTVLSGNSWKCDREMTYVWTWLNAHPGNVFFLEEVTCDSPETLKHKPVVSLNVSQLACSFSTVQSTFSNAENKFTHYCKTFTKGQINKYGNIIVNLFLLIMYVCFQNCKFVVAFVKVQK</sequence>
<keyword evidence="3" id="KW-1133">Transmembrane helix</keyword>
<organism evidence="5 6">
    <name type="scientific">Gouania willdenowi</name>
    <name type="common">Blunt-snouted clingfish</name>
    <name type="synonym">Lepadogaster willdenowi</name>
    <dbReference type="NCBI Taxonomy" id="441366"/>
    <lineage>
        <taxon>Eukaryota</taxon>
        <taxon>Metazoa</taxon>
        <taxon>Chordata</taxon>
        <taxon>Craniata</taxon>
        <taxon>Vertebrata</taxon>
        <taxon>Euteleostomi</taxon>
        <taxon>Actinopterygii</taxon>
        <taxon>Neopterygii</taxon>
        <taxon>Teleostei</taxon>
        <taxon>Neoteleostei</taxon>
        <taxon>Acanthomorphata</taxon>
        <taxon>Ovalentaria</taxon>
        <taxon>Blenniimorphae</taxon>
        <taxon>Blenniiformes</taxon>
        <taxon>Gobiesocoidei</taxon>
        <taxon>Gobiesocidae</taxon>
        <taxon>Gobiesocinae</taxon>
        <taxon>Gouania</taxon>
    </lineage>
</organism>
<protein>
    <recommendedName>
        <fullName evidence="7">LRRCT domain-containing protein</fullName>
    </recommendedName>
</protein>
<evidence type="ECO:0000256" key="3">
    <source>
        <dbReference type="SAM" id="Phobius"/>
    </source>
</evidence>
<dbReference type="SUPFAM" id="SSF52058">
    <property type="entry name" value="L domain-like"/>
    <property type="match status" value="1"/>
</dbReference>
<accession>A0A8C5E9T0</accession>
<name>A0A8C5E9T0_GOUWI</name>
<feature type="chain" id="PRO_5034581935" description="LRRCT domain-containing protein" evidence="4">
    <location>
        <begin position="25"/>
        <end position="224"/>
    </location>
</feature>
<dbReference type="Proteomes" id="UP000694680">
    <property type="component" value="Chromosome 24"/>
</dbReference>
<feature type="transmembrane region" description="Helical" evidence="3">
    <location>
        <begin position="197"/>
        <end position="220"/>
    </location>
</feature>
<reference evidence="5" key="2">
    <citation type="submission" date="2025-08" db="UniProtKB">
        <authorList>
            <consortium name="Ensembl"/>
        </authorList>
    </citation>
    <scope>IDENTIFICATION</scope>
</reference>
<dbReference type="Gene3D" id="3.80.10.10">
    <property type="entry name" value="Ribonuclease Inhibitor"/>
    <property type="match status" value="1"/>
</dbReference>
<dbReference type="PANTHER" id="PTHR24369:SF211">
    <property type="entry name" value="LEUCINE-RICH REPEAT-CONTAINING PROTEIN 15-LIKE"/>
    <property type="match status" value="1"/>
</dbReference>
<evidence type="ECO:0000256" key="1">
    <source>
        <dbReference type="ARBA" id="ARBA00022614"/>
    </source>
</evidence>
<dbReference type="Ensembl" id="ENSGWIT00000019393.1">
    <property type="protein sequence ID" value="ENSGWIP00000017570.1"/>
    <property type="gene ID" value="ENSGWIG00000009777.1"/>
</dbReference>
<evidence type="ECO:0000313" key="6">
    <source>
        <dbReference type="Proteomes" id="UP000694680"/>
    </source>
</evidence>